<keyword evidence="3 5" id="KW-0326">Glycosidase</keyword>
<proteinExistence type="inferred from homology"/>
<dbReference type="CDD" id="cd18821">
    <property type="entry name" value="GH43_Pc3Gal43A-like"/>
    <property type="match status" value="1"/>
</dbReference>
<name>A0A9Q3GDQ6_9BASI</name>
<dbReference type="EMBL" id="AVOT02000514">
    <property type="protein sequence ID" value="MBW0463271.1"/>
    <property type="molecule type" value="Genomic_DNA"/>
</dbReference>
<evidence type="ECO:0000256" key="3">
    <source>
        <dbReference type="ARBA" id="ARBA00023295"/>
    </source>
</evidence>
<accession>A0A9Q3GDQ6</accession>
<evidence type="ECO:0008006" key="9">
    <source>
        <dbReference type="Google" id="ProtNLM"/>
    </source>
</evidence>
<gene>
    <name evidence="7" type="ORF">O181_002986</name>
</gene>
<evidence type="ECO:0000313" key="7">
    <source>
        <dbReference type="EMBL" id="MBW0463271.1"/>
    </source>
</evidence>
<comment type="caution">
    <text evidence="7">The sequence shown here is derived from an EMBL/GenBank/DDBJ whole genome shotgun (WGS) entry which is preliminary data.</text>
</comment>
<protein>
    <recommendedName>
        <fullName evidence="9">Beta-xylosidase</fullName>
    </recommendedName>
</protein>
<evidence type="ECO:0000256" key="6">
    <source>
        <dbReference type="SAM" id="SignalP"/>
    </source>
</evidence>
<dbReference type="SUPFAM" id="SSF75005">
    <property type="entry name" value="Arabinanase/levansucrase/invertase"/>
    <property type="match status" value="1"/>
</dbReference>
<keyword evidence="6" id="KW-0732">Signal</keyword>
<evidence type="ECO:0000256" key="5">
    <source>
        <dbReference type="RuleBase" id="RU361187"/>
    </source>
</evidence>
<dbReference type="InterPro" id="IPR023296">
    <property type="entry name" value="Glyco_hydro_beta-prop_sf"/>
</dbReference>
<dbReference type="AlphaFoldDB" id="A0A9Q3GDQ6"/>
<evidence type="ECO:0000256" key="1">
    <source>
        <dbReference type="ARBA" id="ARBA00009865"/>
    </source>
</evidence>
<feature type="chain" id="PRO_5040321001" description="Beta-xylosidase" evidence="6">
    <location>
        <begin position="27"/>
        <end position="478"/>
    </location>
</feature>
<feature type="signal peptide" evidence="6">
    <location>
        <begin position="1"/>
        <end position="26"/>
    </location>
</feature>
<dbReference type="GO" id="GO:0005975">
    <property type="term" value="P:carbohydrate metabolic process"/>
    <property type="evidence" value="ECO:0007669"/>
    <property type="project" value="InterPro"/>
</dbReference>
<dbReference type="GO" id="GO:0004553">
    <property type="term" value="F:hydrolase activity, hydrolyzing O-glycosyl compounds"/>
    <property type="evidence" value="ECO:0007669"/>
    <property type="project" value="InterPro"/>
</dbReference>
<dbReference type="Gene3D" id="2.115.10.20">
    <property type="entry name" value="Glycosyl hydrolase domain, family 43"/>
    <property type="match status" value="1"/>
</dbReference>
<evidence type="ECO:0000256" key="4">
    <source>
        <dbReference type="PIRSR" id="PIRSR606710-2"/>
    </source>
</evidence>
<dbReference type="OrthoDB" id="2506856at2759"/>
<reference evidence="7" key="1">
    <citation type="submission" date="2021-03" db="EMBL/GenBank/DDBJ databases">
        <title>Draft genome sequence of rust myrtle Austropuccinia psidii MF-1, a brazilian biotype.</title>
        <authorList>
            <person name="Quecine M.C."/>
            <person name="Pachon D.M.R."/>
            <person name="Bonatelli M.L."/>
            <person name="Correr F.H."/>
            <person name="Franceschini L.M."/>
            <person name="Leite T.F."/>
            <person name="Margarido G.R.A."/>
            <person name="Almeida C.A."/>
            <person name="Ferrarezi J.A."/>
            <person name="Labate C.A."/>
        </authorList>
    </citation>
    <scope>NUCLEOTIDE SEQUENCE</scope>
    <source>
        <strain evidence="7">MF-1</strain>
    </source>
</reference>
<organism evidence="7 8">
    <name type="scientific">Austropuccinia psidii MF-1</name>
    <dbReference type="NCBI Taxonomy" id="1389203"/>
    <lineage>
        <taxon>Eukaryota</taxon>
        <taxon>Fungi</taxon>
        <taxon>Dikarya</taxon>
        <taxon>Basidiomycota</taxon>
        <taxon>Pucciniomycotina</taxon>
        <taxon>Pucciniomycetes</taxon>
        <taxon>Pucciniales</taxon>
        <taxon>Sphaerophragmiaceae</taxon>
        <taxon>Austropuccinia</taxon>
    </lineage>
</organism>
<keyword evidence="2 5" id="KW-0378">Hydrolase</keyword>
<comment type="similarity">
    <text evidence="1 5">Belongs to the glycosyl hydrolase 43 family.</text>
</comment>
<evidence type="ECO:0000256" key="2">
    <source>
        <dbReference type="ARBA" id="ARBA00022801"/>
    </source>
</evidence>
<feature type="site" description="Important for catalytic activity, responsible for pKa modulation of the active site Glu and correct orientation of both the proton donor and substrate" evidence="4">
    <location>
        <position position="169"/>
    </location>
</feature>
<dbReference type="PANTHER" id="PTHR22925">
    <property type="entry name" value="GLYCOSYL HYDROLASE 43 FAMILY MEMBER"/>
    <property type="match status" value="1"/>
</dbReference>
<dbReference type="PANTHER" id="PTHR22925:SF3">
    <property type="entry name" value="GLYCOSYL HYDROLASE FAMILY PROTEIN 43"/>
    <property type="match status" value="1"/>
</dbReference>
<dbReference type="Proteomes" id="UP000765509">
    <property type="component" value="Unassembled WGS sequence"/>
</dbReference>
<evidence type="ECO:0000313" key="8">
    <source>
        <dbReference type="Proteomes" id="UP000765509"/>
    </source>
</evidence>
<sequence length="478" mass="54463">MMKISYKNCAKSFFIILNCWTSLGLGAQSELNTYIVPGAEWTDTEGNPIQSHGAGMIQVGPKWYWFGEDKSENQSHFLGISCYQSIDLLNWSRLPNVLDAKPGTPLNDSIIVERPKVIFNEFTDTYVMYFHYDSHNYALAQVGVATSQNIDRGWSFSRSFSPLNSESRDMSLFKDDDGSAYLSFASDHNANLKLAKLSYDYLSVTELVFQWNKVYWEATGIFKHQGLYYMLYSGQDGWNPNPNYVMHASHLSGPWSGASLIAPKDIKTYFSQNAYELAIQGNETTSFIYIGDRWFPSALGTSKYVWLPLMKKDSVLQLQWADVWSIDIATGQIKIEIGTTYKPKDIPTSGSFLKRLRLIGPSHLFTLLWQPSQKTFLLNESFKKTYVFDQIKGTSNSKTSNSNWCSIYYNVNSETNENLAGRIFINNKVVYKFFKFLPSKGLISVPIKIKLHANKNISNKILISLTSKEINIDKIIIY</sequence>
<keyword evidence="8" id="KW-1185">Reference proteome</keyword>
<dbReference type="InterPro" id="IPR006710">
    <property type="entry name" value="Glyco_hydro_43"/>
</dbReference>
<dbReference type="Pfam" id="PF04616">
    <property type="entry name" value="Glyco_hydro_43"/>
    <property type="match status" value="1"/>
</dbReference>